<dbReference type="Gene3D" id="3.10.450.710">
    <property type="entry name" value="Tgt2/MlaC"/>
    <property type="match status" value="1"/>
</dbReference>
<dbReference type="PANTHER" id="PTHR36573:SF1">
    <property type="entry name" value="INTERMEMBRANE PHOSPHOLIPID TRANSPORT SYSTEM BINDING PROTEIN MLAC"/>
    <property type="match status" value="1"/>
</dbReference>
<sequence>MKKLFACFALLFGLSSVAHAADTPVDLVRDTSRQALEMLSKDNGKNSAKVREQLISMVTPKFDFQRMTALAVGKDWRAATPAQKQQLAKEFETLLVGTYSATMTRFKNAQIEIKPNVLLNNEGREAVVKSEVTLPGSAEKKPINVDYTLYKTPQGWKVFNVTVEGGSLVTIYRNQFGEQVRKSGIDGLIKSLQDKNSGAKAA</sequence>
<evidence type="ECO:0000256" key="1">
    <source>
        <dbReference type="SAM" id="SignalP"/>
    </source>
</evidence>
<name>A0A495BCZ0_VOGIN</name>
<dbReference type="AlphaFoldDB" id="A0A495BCZ0"/>
<gene>
    <name evidence="2" type="ORF">C8E02_1761</name>
</gene>
<comment type="caution">
    <text evidence="2">The sequence shown here is derived from an EMBL/GenBank/DDBJ whole genome shotgun (WGS) entry which is preliminary data.</text>
</comment>
<organism evidence="2 3">
    <name type="scientific">Vogesella indigofera</name>
    <name type="common">Pseudomonas indigofera</name>
    <dbReference type="NCBI Taxonomy" id="45465"/>
    <lineage>
        <taxon>Bacteria</taxon>
        <taxon>Pseudomonadati</taxon>
        <taxon>Pseudomonadota</taxon>
        <taxon>Betaproteobacteria</taxon>
        <taxon>Neisseriales</taxon>
        <taxon>Chromobacteriaceae</taxon>
        <taxon>Vogesella</taxon>
    </lineage>
</organism>
<dbReference type="RefSeq" id="WP_047966701.1">
    <property type="nucleotide sequence ID" value="NZ_JAQQKZ010000003.1"/>
</dbReference>
<dbReference type="PANTHER" id="PTHR36573">
    <property type="entry name" value="INTERMEMBRANE PHOSPHOLIPID TRANSPORT SYSTEM BINDING PROTEIN MLAC"/>
    <property type="match status" value="1"/>
</dbReference>
<dbReference type="Pfam" id="PF05494">
    <property type="entry name" value="MlaC"/>
    <property type="match status" value="1"/>
</dbReference>
<evidence type="ECO:0000313" key="3">
    <source>
        <dbReference type="Proteomes" id="UP000279384"/>
    </source>
</evidence>
<feature type="signal peptide" evidence="1">
    <location>
        <begin position="1"/>
        <end position="20"/>
    </location>
</feature>
<reference evidence="2 3" key="1">
    <citation type="submission" date="2018-10" db="EMBL/GenBank/DDBJ databases">
        <title>Genomic Encyclopedia of Type Strains, Phase IV (KMG-IV): sequencing the most valuable type-strain genomes for metagenomic binning, comparative biology and taxonomic classification.</title>
        <authorList>
            <person name="Goeker M."/>
        </authorList>
    </citation>
    <scope>NUCLEOTIDE SEQUENCE [LARGE SCALE GENOMIC DNA]</scope>
    <source>
        <strain evidence="2 3">DSM 3303</strain>
    </source>
</reference>
<dbReference type="Proteomes" id="UP000279384">
    <property type="component" value="Unassembled WGS sequence"/>
</dbReference>
<dbReference type="PIRSF" id="PIRSF004649">
    <property type="entry name" value="MlaC"/>
    <property type="match status" value="1"/>
</dbReference>
<accession>A0A495BCZ0</accession>
<protein>
    <submittedName>
        <fullName evidence="2">Phospholipid transport system substrate-binding protein</fullName>
    </submittedName>
</protein>
<keyword evidence="1" id="KW-0732">Signal</keyword>
<dbReference type="InterPro" id="IPR008869">
    <property type="entry name" value="MlaC/ttg2D"/>
</dbReference>
<feature type="chain" id="PRO_5019847374" evidence="1">
    <location>
        <begin position="21"/>
        <end position="202"/>
    </location>
</feature>
<evidence type="ECO:0000313" key="2">
    <source>
        <dbReference type="EMBL" id="RKQ58789.1"/>
    </source>
</evidence>
<dbReference type="EMBL" id="RBID01000014">
    <property type="protein sequence ID" value="RKQ58789.1"/>
    <property type="molecule type" value="Genomic_DNA"/>
</dbReference>
<proteinExistence type="predicted"/>
<dbReference type="InterPro" id="IPR042245">
    <property type="entry name" value="Tgt2/MlaC_sf"/>
</dbReference>